<dbReference type="SUPFAM" id="SSF55874">
    <property type="entry name" value="ATPase domain of HSP90 chaperone/DNA topoisomerase II/histidine kinase"/>
    <property type="match status" value="1"/>
</dbReference>
<dbReference type="PANTHER" id="PTHR10073:SF47">
    <property type="entry name" value="DNA MISMATCH REPAIR PROTEIN MLH3"/>
    <property type="match status" value="1"/>
</dbReference>
<dbReference type="SUPFAM" id="SSF118116">
    <property type="entry name" value="DNA mismatch repair protein MutL"/>
    <property type="match status" value="1"/>
</dbReference>
<name>I2H2N6_HENB6</name>
<dbReference type="InterPro" id="IPR037198">
    <property type="entry name" value="MutL_C_sf"/>
</dbReference>
<dbReference type="OMA" id="FECAHGR"/>
<dbReference type="InterPro" id="IPR038973">
    <property type="entry name" value="MutL/Mlh/Pms-like"/>
</dbReference>
<organism evidence="5 6">
    <name type="scientific">Henningerozyma blattae (strain ATCC 34711 / CBS 6284 / DSM 70876 / NBRC 10599 / NRRL Y-10934 / UCD 77-7)</name>
    <name type="common">Yeast</name>
    <name type="synonym">Tetrapisispora blattae</name>
    <dbReference type="NCBI Taxonomy" id="1071380"/>
    <lineage>
        <taxon>Eukaryota</taxon>
        <taxon>Fungi</taxon>
        <taxon>Dikarya</taxon>
        <taxon>Ascomycota</taxon>
        <taxon>Saccharomycotina</taxon>
        <taxon>Saccharomycetes</taxon>
        <taxon>Saccharomycetales</taxon>
        <taxon>Saccharomycetaceae</taxon>
        <taxon>Henningerozyma</taxon>
    </lineage>
</organism>
<dbReference type="InterPro" id="IPR013507">
    <property type="entry name" value="DNA_mismatch_S5_2-like"/>
</dbReference>
<dbReference type="InterPro" id="IPR042120">
    <property type="entry name" value="MutL_C_dimsub"/>
</dbReference>
<evidence type="ECO:0000259" key="3">
    <source>
        <dbReference type="SMART" id="SM00853"/>
    </source>
</evidence>
<dbReference type="SUPFAM" id="SSF54211">
    <property type="entry name" value="Ribosomal protein S5 domain 2-like"/>
    <property type="match status" value="1"/>
</dbReference>
<accession>I2H2N6</accession>
<dbReference type="Gene3D" id="3.30.1540.20">
    <property type="entry name" value="MutL, C-terminal domain, dimerisation subdomain"/>
    <property type="match status" value="2"/>
</dbReference>
<dbReference type="GO" id="GO:0097587">
    <property type="term" value="C:MutLgamma complex"/>
    <property type="evidence" value="ECO:0007669"/>
    <property type="project" value="EnsemblFungi"/>
</dbReference>
<evidence type="ECO:0000313" key="6">
    <source>
        <dbReference type="Proteomes" id="UP000002866"/>
    </source>
</evidence>
<dbReference type="eggNOG" id="KOG1977">
    <property type="taxonomic scope" value="Eukaryota"/>
</dbReference>
<dbReference type="AlphaFoldDB" id="I2H2N6"/>
<reference evidence="5 6" key="1">
    <citation type="journal article" date="2011" name="Proc. Natl. Acad. Sci. U.S.A.">
        <title>Evolutionary erosion of yeast sex chromosomes by mating-type switching accidents.</title>
        <authorList>
            <person name="Gordon J.L."/>
            <person name="Armisen D."/>
            <person name="Proux-Wera E."/>
            <person name="Oheigeartaigh S.S."/>
            <person name="Byrne K.P."/>
            <person name="Wolfe K.H."/>
        </authorList>
    </citation>
    <scope>NUCLEOTIDE SEQUENCE [LARGE SCALE GENOMIC DNA]</scope>
    <source>
        <strain evidence="6">ATCC 34711 / CBS 6284 / DSM 70876 / NBRC 10599 / NRRL Y-10934 / UCD 77-7</strain>
    </source>
</reference>
<feature type="domain" description="MutL C-terminal dimerisation" evidence="3">
    <location>
        <begin position="500"/>
        <end position="688"/>
    </location>
</feature>
<evidence type="ECO:0000256" key="1">
    <source>
        <dbReference type="ARBA" id="ARBA00006082"/>
    </source>
</evidence>
<dbReference type="GO" id="GO:0000710">
    <property type="term" value="P:meiotic mismatch repair"/>
    <property type="evidence" value="ECO:0007669"/>
    <property type="project" value="EnsemblFungi"/>
</dbReference>
<dbReference type="GO" id="GO:0005634">
    <property type="term" value="C:nucleus"/>
    <property type="evidence" value="ECO:0007669"/>
    <property type="project" value="EnsemblFungi"/>
</dbReference>
<evidence type="ECO:0000313" key="5">
    <source>
        <dbReference type="EMBL" id="CCH60638.1"/>
    </source>
</evidence>
<dbReference type="KEGG" id="tbl:TBLA_0D01300"/>
<dbReference type="InterPro" id="IPR020568">
    <property type="entry name" value="Ribosomal_Su5_D2-typ_SF"/>
</dbReference>
<dbReference type="PANTHER" id="PTHR10073">
    <property type="entry name" value="DNA MISMATCH REPAIR PROTEIN MLH, PMS, MUTL"/>
    <property type="match status" value="1"/>
</dbReference>
<evidence type="ECO:0000259" key="4">
    <source>
        <dbReference type="SMART" id="SM01340"/>
    </source>
</evidence>
<keyword evidence="2" id="KW-0227">DNA damage</keyword>
<protein>
    <recommendedName>
        <fullName evidence="7">MutL C-terminal dimerisation domain-containing protein</fullName>
    </recommendedName>
</protein>
<dbReference type="InterPro" id="IPR014721">
    <property type="entry name" value="Ribsml_uS5_D2-typ_fold_subgr"/>
</dbReference>
<dbReference type="STRING" id="1071380.I2H2N6"/>
<gene>
    <name evidence="5" type="primary">TBLA0D01300</name>
    <name evidence="5" type="ORF">TBLA_0D01300</name>
</gene>
<dbReference type="Gene3D" id="3.30.565.10">
    <property type="entry name" value="Histidine kinase-like ATPase, C-terminal domain"/>
    <property type="match status" value="1"/>
</dbReference>
<dbReference type="InterPro" id="IPR036890">
    <property type="entry name" value="HATPase_C_sf"/>
</dbReference>
<dbReference type="HOGENOM" id="CLU_005415_1_0_1"/>
<dbReference type="GO" id="GO:0007131">
    <property type="term" value="P:reciprocal meiotic recombination"/>
    <property type="evidence" value="ECO:0007669"/>
    <property type="project" value="EnsemblFungi"/>
</dbReference>
<dbReference type="FunCoup" id="I2H2N6">
    <property type="interactions" value="511"/>
</dbReference>
<keyword evidence="6" id="KW-1185">Reference proteome</keyword>
<evidence type="ECO:0000256" key="2">
    <source>
        <dbReference type="ARBA" id="ARBA00022763"/>
    </source>
</evidence>
<dbReference type="SMART" id="SM00853">
    <property type="entry name" value="MutL_C"/>
    <property type="match status" value="1"/>
</dbReference>
<comment type="similarity">
    <text evidence="1">Belongs to the DNA mismatch repair MutL/HexB family.</text>
</comment>
<dbReference type="GO" id="GO:0016887">
    <property type="term" value="F:ATP hydrolysis activity"/>
    <property type="evidence" value="ECO:0007669"/>
    <property type="project" value="InterPro"/>
</dbReference>
<dbReference type="EMBL" id="HE806319">
    <property type="protein sequence ID" value="CCH60638.1"/>
    <property type="molecule type" value="Genomic_DNA"/>
</dbReference>
<sequence length="747" mass="85541">MAASIHQLNLNVTKLLKSQVLVTDIINSIREVIQNSVDACATHIEVIVDYEKLWFVVVDNGDGISPVDLGYVSNLNATSKLNNSFNPDDKIKTYGFKGESLFGISKVSRLNVVSKVKDYNSTWLRERDCPPKIMDSIPTNLKSKYNFVHFEKGKSGTIVIVEELFFNLPVRKQMEENVPDFKKIEALRLNIFQILVYHPAIQFDIYTSTNGIQTPLLSVGGLTKSNLSDHLLLIESFTNVFGSIMENKKFKKVNLRLKDISIQGVISKASVTSKQYQFIYINGRRLISNDIFRKINTAFYSCNFGSEDNVNAQIRNNMKYSSRYPILILKVSCSLSFFDLLQNNSKDISEPSNYSILGPLLLKAISSFLKHQGYSETAISSKSTLQRPPNFNMLNVNTISNFNPRGCTRPAIINPASTYSLAKIIPKEIHGMYKASGSLSMLTRPRLSNVSLPRNNCFITKKKYDMPTKSNLLVPKISMENLNCLQNITITENSLKQIHFINQLDRKFLLVKCHNLSKKGYLDLLVIDQHACDERIKLEALLGEFMHTVLNKSIPVTPINDIYLQIEICDKEAFQFYEGEFKLWGIGYSVVDTYEGIHKKNNVYYLKLSTISTIVREKFKTNWEKLKVNLLQHIDSLRHLKKLSIKSVVGSKTKDYNWWEYTNYIPVFYLELFNSKACRSAIMFGNELSREDCNHLINELSKCHNPFQCAHGRPSIKPLLQWNNTNTELPDLSNENYCNFNNLDYEY</sequence>
<dbReference type="Proteomes" id="UP000002866">
    <property type="component" value="Chromosome 4"/>
</dbReference>
<dbReference type="InterPro" id="IPR014790">
    <property type="entry name" value="MutL_C"/>
</dbReference>
<dbReference type="GO" id="GO:0005524">
    <property type="term" value="F:ATP binding"/>
    <property type="evidence" value="ECO:0007669"/>
    <property type="project" value="InterPro"/>
</dbReference>
<dbReference type="SMART" id="SM01340">
    <property type="entry name" value="DNA_mis_repair"/>
    <property type="match status" value="1"/>
</dbReference>
<proteinExistence type="inferred from homology"/>
<dbReference type="InParanoid" id="I2H2N6"/>
<dbReference type="Gene3D" id="3.30.230.10">
    <property type="match status" value="1"/>
</dbReference>
<dbReference type="RefSeq" id="XP_004180157.1">
    <property type="nucleotide sequence ID" value="XM_004180109.1"/>
</dbReference>
<dbReference type="OrthoDB" id="429932at2759"/>
<feature type="domain" description="DNA mismatch repair protein S5" evidence="4">
    <location>
        <begin position="237"/>
        <end position="370"/>
    </location>
</feature>
<dbReference type="GeneID" id="14495621"/>
<evidence type="ECO:0008006" key="7">
    <source>
        <dbReference type="Google" id="ProtNLM"/>
    </source>
</evidence>
<dbReference type="GO" id="GO:0030983">
    <property type="term" value="F:mismatched DNA binding"/>
    <property type="evidence" value="ECO:0007669"/>
    <property type="project" value="InterPro"/>
</dbReference>
<dbReference type="Pfam" id="PF13589">
    <property type="entry name" value="HATPase_c_3"/>
    <property type="match status" value="1"/>
</dbReference>
<dbReference type="GO" id="GO:0140664">
    <property type="term" value="F:ATP-dependent DNA damage sensor activity"/>
    <property type="evidence" value="ECO:0007669"/>
    <property type="project" value="InterPro"/>
</dbReference>